<organism evidence="1 2">
    <name type="scientific">candidate division MSBL1 archaeon SCGC-AAA259I09</name>
    <dbReference type="NCBI Taxonomy" id="1698267"/>
    <lineage>
        <taxon>Archaea</taxon>
        <taxon>Methanobacteriati</taxon>
        <taxon>Methanobacteriota</taxon>
        <taxon>candidate division MSBL1</taxon>
    </lineage>
</organism>
<dbReference type="InterPro" id="IPR013785">
    <property type="entry name" value="Aldolase_TIM"/>
</dbReference>
<reference evidence="1 2" key="1">
    <citation type="journal article" date="2016" name="Sci. Rep.">
        <title>Metabolic traits of an uncultured archaeal lineage -MSBL1- from brine pools of the Red Sea.</title>
        <authorList>
            <person name="Mwirichia R."/>
            <person name="Alam I."/>
            <person name="Rashid M."/>
            <person name="Vinu M."/>
            <person name="Ba-Alawi W."/>
            <person name="Anthony Kamau A."/>
            <person name="Kamanda Ngugi D."/>
            <person name="Goker M."/>
            <person name="Klenk H.P."/>
            <person name="Bajic V."/>
            <person name="Stingl U."/>
        </authorList>
    </citation>
    <scope>NUCLEOTIDE SEQUENCE [LARGE SCALE GENOMIC DNA]</scope>
    <source>
        <strain evidence="1">SCGC-AAA259I09</strain>
    </source>
</reference>
<accession>A0A133UR53</accession>
<keyword evidence="2" id="KW-1185">Reference proteome</keyword>
<evidence type="ECO:0000313" key="2">
    <source>
        <dbReference type="Proteomes" id="UP000070463"/>
    </source>
</evidence>
<dbReference type="AlphaFoldDB" id="A0A133UR53"/>
<dbReference type="EMBL" id="LHXR01000067">
    <property type="protein sequence ID" value="KXA96678.1"/>
    <property type="molecule type" value="Genomic_DNA"/>
</dbReference>
<dbReference type="SUPFAM" id="SSF102114">
    <property type="entry name" value="Radical SAM enzymes"/>
    <property type="match status" value="1"/>
</dbReference>
<gene>
    <name evidence="1" type="ORF">AKJ37_04680</name>
</gene>
<evidence type="ECO:0000313" key="1">
    <source>
        <dbReference type="EMBL" id="KXA96678.1"/>
    </source>
</evidence>
<sequence>MNADAWRVEMKGPTYVDWAITSACNLNCRHCVGMNKDELNHREAARAAENIVGLSPRWVILEGGEPVLRDDLSVISYTIITSAR</sequence>
<dbReference type="Gene3D" id="3.20.20.70">
    <property type="entry name" value="Aldolase class I"/>
    <property type="match status" value="1"/>
</dbReference>
<proteinExistence type="predicted"/>
<dbReference type="InterPro" id="IPR058240">
    <property type="entry name" value="rSAM_sf"/>
</dbReference>
<protein>
    <recommendedName>
        <fullName evidence="3">Radical SAM core domain-containing protein</fullName>
    </recommendedName>
</protein>
<comment type="caution">
    <text evidence="1">The sequence shown here is derived from an EMBL/GenBank/DDBJ whole genome shotgun (WGS) entry which is preliminary data.</text>
</comment>
<dbReference type="Proteomes" id="UP000070463">
    <property type="component" value="Unassembled WGS sequence"/>
</dbReference>
<name>A0A133UR53_9EURY</name>
<evidence type="ECO:0008006" key="3">
    <source>
        <dbReference type="Google" id="ProtNLM"/>
    </source>
</evidence>